<dbReference type="FunFam" id="1.25.40.180:FF:000020">
    <property type="entry name" value="Eukaryotic translation initiation factor subunit"/>
    <property type="match status" value="1"/>
</dbReference>
<dbReference type="GO" id="GO:0003729">
    <property type="term" value="F:mRNA binding"/>
    <property type="evidence" value="ECO:0007669"/>
    <property type="project" value="TreeGrafter"/>
</dbReference>
<keyword evidence="6" id="KW-0694">RNA-binding</keyword>
<feature type="region of interest" description="Disordered" evidence="8">
    <location>
        <begin position="442"/>
        <end position="463"/>
    </location>
</feature>
<comment type="subcellular location">
    <subcellularLocation>
        <location evidence="1">Cytoplasm</location>
    </subcellularLocation>
</comment>
<sequence>MHYPPLSSPLNMTVSQQQQQFDFVSRFNQLPQCNSRSISIINPNTREQVTADPIIVKPVPVTIKIKKPPIVEKEQYTTIIELKNMDHDKKSYFPASTKNTTPSISAATTFINKKEQIQRHICTTMIGVNSSVNNKDKLGEPIVENIMNNEQQQSTVTTTIVPPSSNNEDDVSNTMNNINTLTITKETTKLIEPDGTSSDETEEECSDEYDDNVTIASTVSTSDNKEQFDNNEISETKQRIQYSREFLLQLRYSSTQAPINDLSAIQPATLPVLAPMNTSTPKRKSNSSFIFNKDYIKNNYSVDTTTQQQQQSALFTMNIHNKKNNYPPWCFSYNNNEQNNKSFQQDKTRSRTTSLPKSPKQWIPSHKLREKPLQHEKNTQNKNTVKNQYVLSKSSNRWISPSKLHEKRRVEQNMNQEKKFTTSTFANEVLPKSTHRWVPSREMRENDNQGITQQQQQEKKDKVEQVEKKVELLSTKEIEPKIKGLLNKLSSVNFDSISEQIWNYAKGSSDHLKTVVRMLFDKACDESHFATQWAKLCKKIQDILSTSASFDTLIQDDTIKDKQGHPASGVYLYRCYLLNRCQEQFEMEGGWWSNNHSQQISLKDVKMLSDEYYIAMKQKRQGLGLVVFIGELYKQEMLTSKTVSHCLTKLLENKEYVGDEEVETVCKLLSTIGESFDQVIQTKFWMNHYLQDMEKMIRTNKKLSTRVKFKVMDVIDLRKNQWIVKEKKVKL</sequence>
<evidence type="ECO:0000313" key="10">
    <source>
        <dbReference type="EMBL" id="KAG2216571.1"/>
    </source>
</evidence>
<evidence type="ECO:0000256" key="6">
    <source>
        <dbReference type="ARBA" id="ARBA00022884"/>
    </source>
</evidence>
<dbReference type="Proteomes" id="UP000646827">
    <property type="component" value="Unassembled WGS sequence"/>
</dbReference>
<organism evidence="10 11">
    <name type="scientific">Circinella minor</name>
    <dbReference type="NCBI Taxonomy" id="1195481"/>
    <lineage>
        <taxon>Eukaryota</taxon>
        <taxon>Fungi</taxon>
        <taxon>Fungi incertae sedis</taxon>
        <taxon>Mucoromycota</taxon>
        <taxon>Mucoromycotina</taxon>
        <taxon>Mucoromycetes</taxon>
        <taxon>Mucorales</taxon>
        <taxon>Lichtheimiaceae</taxon>
        <taxon>Circinella</taxon>
    </lineage>
</organism>
<evidence type="ECO:0000256" key="2">
    <source>
        <dbReference type="ARBA" id="ARBA00005775"/>
    </source>
</evidence>
<feature type="domain" description="MIF4G" evidence="9">
    <location>
        <begin position="479"/>
        <end position="721"/>
    </location>
</feature>
<reference evidence="10 11" key="1">
    <citation type="submission" date="2020-12" db="EMBL/GenBank/DDBJ databases">
        <title>Metabolic potential, ecology and presence of endohyphal bacteria is reflected in genomic diversity of Mucoromycotina.</title>
        <authorList>
            <person name="Muszewska A."/>
            <person name="Okrasinska A."/>
            <person name="Steczkiewicz K."/>
            <person name="Drgas O."/>
            <person name="Orlowska M."/>
            <person name="Perlinska-Lenart U."/>
            <person name="Aleksandrzak-Piekarczyk T."/>
            <person name="Szatraj K."/>
            <person name="Zielenkiewicz U."/>
            <person name="Pilsyk S."/>
            <person name="Malc E."/>
            <person name="Mieczkowski P."/>
            <person name="Kruszewska J.S."/>
            <person name="Biernat P."/>
            <person name="Pawlowska J."/>
        </authorList>
    </citation>
    <scope>NUCLEOTIDE SEQUENCE [LARGE SCALE GENOMIC DNA]</scope>
    <source>
        <strain evidence="10 11">CBS 142.35</strain>
    </source>
</reference>
<evidence type="ECO:0000313" key="11">
    <source>
        <dbReference type="Proteomes" id="UP000646827"/>
    </source>
</evidence>
<feature type="compositionally biased region" description="Basic and acidic residues" evidence="8">
    <location>
        <begin position="370"/>
        <end position="379"/>
    </location>
</feature>
<dbReference type="InterPro" id="IPR003890">
    <property type="entry name" value="MIF4G-like_typ-3"/>
</dbReference>
<dbReference type="EMBL" id="JAEPRB010000386">
    <property type="protein sequence ID" value="KAG2216571.1"/>
    <property type="molecule type" value="Genomic_DNA"/>
</dbReference>
<keyword evidence="5" id="KW-0597">Phosphoprotein</keyword>
<dbReference type="OrthoDB" id="514777at2759"/>
<dbReference type="InterPro" id="IPR016024">
    <property type="entry name" value="ARM-type_fold"/>
</dbReference>
<evidence type="ECO:0000256" key="5">
    <source>
        <dbReference type="ARBA" id="ARBA00022553"/>
    </source>
</evidence>
<dbReference type="GO" id="GO:0016281">
    <property type="term" value="C:eukaryotic translation initiation factor 4F complex"/>
    <property type="evidence" value="ECO:0007669"/>
    <property type="project" value="TreeGrafter"/>
</dbReference>
<keyword evidence="4" id="KW-0396">Initiation factor</keyword>
<gene>
    <name evidence="10" type="ORF">INT45_001386</name>
</gene>
<feature type="region of interest" description="Disordered" evidence="8">
    <location>
        <begin position="336"/>
        <end position="385"/>
    </location>
</feature>
<dbReference type="SMART" id="SM00543">
    <property type="entry name" value="MIF4G"/>
    <property type="match status" value="1"/>
</dbReference>
<evidence type="ECO:0000256" key="3">
    <source>
        <dbReference type="ARBA" id="ARBA00022490"/>
    </source>
</evidence>
<evidence type="ECO:0000259" key="9">
    <source>
        <dbReference type="SMART" id="SM00543"/>
    </source>
</evidence>
<dbReference type="SUPFAM" id="SSF48371">
    <property type="entry name" value="ARM repeat"/>
    <property type="match status" value="1"/>
</dbReference>
<evidence type="ECO:0000256" key="8">
    <source>
        <dbReference type="SAM" id="MobiDB-lite"/>
    </source>
</evidence>
<evidence type="ECO:0000256" key="1">
    <source>
        <dbReference type="ARBA" id="ARBA00004496"/>
    </source>
</evidence>
<dbReference type="PANTHER" id="PTHR23253:SF9">
    <property type="entry name" value="EUKARYOTIC TRANSLATION INITIATION FACTOR 4 GAMMA 2"/>
    <property type="match status" value="1"/>
</dbReference>
<comment type="similarity">
    <text evidence="2">Belongs to the eukaryotic initiation factor 4G family.</text>
</comment>
<feature type="region of interest" description="Disordered" evidence="8">
    <location>
        <begin position="153"/>
        <end position="174"/>
    </location>
</feature>
<keyword evidence="11" id="KW-1185">Reference proteome</keyword>
<feature type="compositionally biased region" description="Low complexity" evidence="8">
    <location>
        <begin position="153"/>
        <end position="165"/>
    </location>
</feature>
<dbReference type="Gene3D" id="1.25.40.180">
    <property type="match status" value="1"/>
</dbReference>
<evidence type="ECO:0000256" key="4">
    <source>
        <dbReference type="ARBA" id="ARBA00022540"/>
    </source>
</evidence>
<dbReference type="PANTHER" id="PTHR23253">
    <property type="entry name" value="EUKARYOTIC TRANSLATION INITIATION FACTOR 4 GAMMA"/>
    <property type="match status" value="1"/>
</dbReference>
<accession>A0A8H7RVG2</accession>
<dbReference type="Pfam" id="PF02854">
    <property type="entry name" value="MIF4G"/>
    <property type="match status" value="1"/>
</dbReference>
<dbReference type="GO" id="GO:0010494">
    <property type="term" value="C:cytoplasmic stress granule"/>
    <property type="evidence" value="ECO:0007669"/>
    <property type="project" value="UniProtKB-ARBA"/>
</dbReference>
<comment type="caution">
    <text evidence="10">The sequence shown here is derived from an EMBL/GenBank/DDBJ whole genome shotgun (WGS) entry which is preliminary data.</text>
</comment>
<keyword evidence="7" id="KW-0648">Protein biosynthesis</keyword>
<evidence type="ECO:0000256" key="7">
    <source>
        <dbReference type="ARBA" id="ARBA00022917"/>
    </source>
</evidence>
<dbReference type="GO" id="GO:0003743">
    <property type="term" value="F:translation initiation factor activity"/>
    <property type="evidence" value="ECO:0007669"/>
    <property type="project" value="UniProtKB-KW"/>
</dbReference>
<name>A0A8H7RVG2_9FUNG</name>
<keyword evidence="3" id="KW-0963">Cytoplasm</keyword>
<protein>
    <recommendedName>
        <fullName evidence="9">MIF4G domain-containing protein</fullName>
    </recommendedName>
</protein>
<dbReference type="AlphaFoldDB" id="A0A8H7RVG2"/>
<proteinExistence type="inferred from homology"/>